<dbReference type="GO" id="GO:0007155">
    <property type="term" value="P:cell adhesion"/>
    <property type="evidence" value="ECO:0007669"/>
    <property type="project" value="InterPro"/>
</dbReference>
<keyword evidence="1" id="KW-0175">Coiled coil</keyword>
<feature type="domain" description="Flagellar hook-associated protein 2 C-terminal" evidence="2">
    <location>
        <begin position="1"/>
        <end position="98"/>
    </location>
</feature>
<dbReference type="InterPro" id="IPR010809">
    <property type="entry name" value="FliD_C"/>
</dbReference>
<feature type="coiled-coil region" evidence="1">
    <location>
        <begin position="55"/>
        <end position="82"/>
    </location>
</feature>
<protein>
    <recommendedName>
        <fullName evidence="2">Flagellar hook-associated protein 2 C-terminal domain-containing protein</fullName>
    </recommendedName>
</protein>
<accession>A0A645JF32</accession>
<name>A0A645JF32_9ZZZZ</name>
<dbReference type="Pfam" id="PF07195">
    <property type="entry name" value="FliD_C"/>
    <property type="match status" value="1"/>
</dbReference>
<dbReference type="EMBL" id="VSSQ01138907">
    <property type="protein sequence ID" value="MPN61792.1"/>
    <property type="molecule type" value="Genomic_DNA"/>
</dbReference>
<sequence>MSADPGSVEALFTNSVNGIAKQMSTLMDNAARVSVANPGSLVTMAGMKGSATDANNILNDNLTRINDKLKELQDKYEKERARYWKQFNDMERVLANYQSQSAYISQQFGGGYY</sequence>
<dbReference type="AlphaFoldDB" id="A0A645JF32"/>
<dbReference type="PANTHER" id="PTHR30288:SF0">
    <property type="entry name" value="FLAGELLAR HOOK-ASSOCIATED PROTEIN 2"/>
    <property type="match status" value="1"/>
</dbReference>
<dbReference type="GO" id="GO:0071973">
    <property type="term" value="P:bacterial-type flagellum-dependent cell motility"/>
    <property type="evidence" value="ECO:0007669"/>
    <property type="project" value="TreeGrafter"/>
</dbReference>
<comment type="caution">
    <text evidence="3">The sequence shown here is derived from an EMBL/GenBank/DDBJ whole genome shotgun (WGS) entry which is preliminary data.</text>
</comment>
<gene>
    <name evidence="3" type="ORF">SDC9_209535</name>
</gene>
<evidence type="ECO:0000256" key="1">
    <source>
        <dbReference type="SAM" id="Coils"/>
    </source>
</evidence>
<evidence type="ECO:0000259" key="2">
    <source>
        <dbReference type="Pfam" id="PF07195"/>
    </source>
</evidence>
<dbReference type="InterPro" id="IPR040026">
    <property type="entry name" value="FliD"/>
</dbReference>
<evidence type="ECO:0000313" key="3">
    <source>
        <dbReference type="EMBL" id="MPN61792.1"/>
    </source>
</evidence>
<reference evidence="3" key="1">
    <citation type="submission" date="2019-08" db="EMBL/GenBank/DDBJ databases">
        <authorList>
            <person name="Kucharzyk K."/>
            <person name="Murdoch R.W."/>
            <person name="Higgins S."/>
            <person name="Loffler F."/>
        </authorList>
    </citation>
    <scope>NUCLEOTIDE SEQUENCE</scope>
</reference>
<organism evidence="3">
    <name type="scientific">bioreactor metagenome</name>
    <dbReference type="NCBI Taxonomy" id="1076179"/>
    <lineage>
        <taxon>unclassified sequences</taxon>
        <taxon>metagenomes</taxon>
        <taxon>ecological metagenomes</taxon>
    </lineage>
</organism>
<proteinExistence type="predicted"/>
<dbReference type="GO" id="GO:0009421">
    <property type="term" value="C:bacterial-type flagellum filament cap"/>
    <property type="evidence" value="ECO:0007669"/>
    <property type="project" value="InterPro"/>
</dbReference>
<dbReference type="PANTHER" id="PTHR30288">
    <property type="entry name" value="FLAGELLAR CAP/ASSEMBLY PROTEIN FLID"/>
    <property type="match status" value="1"/>
</dbReference>